<keyword evidence="1" id="KW-0732">Signal</keyword>
<dbReference type="SUPFAM" id="SSF111369">
    <property type="entry name" value="HlyD-like secretion proteins"/>
    <property type="match status" value="1"/>
</dbReference>
<feature type="domain" description="Multidrug resistance protein MdtA-like alpha-helical hairpin" evidence="2">
    <location>
        <begin position="99"/>
        <end position="166"/>
    </location>
</feature>
<gene>
    <name evidence="4" type="ORF">M0654_21795</name>
</gene>
<feature type="signal peptide" evidence="1">
    <location>
        <begin position="1"/>
        <end position="25"/>
    </location>
</feature>
<feature type="domain" description="Multidrug resistance protein MdtA-like barrel-sandwich hybrid" evidence="3">
    <location>
        <begin position="58"/>
        <end position="96"/>
    </location>
</feature>
<evidence type="ECO:0000259" key="3">
    <source>
        <dbReference type="Pfam" id="PF25917"/>
    </source>
</evidence>
<dbReference type="Gene3D" id="2.40.50.100">
    <property type="match status" value="1"/>
</dbReference>
<dbReference type="Pfam" id="PF25876">
    <property type="entry name" value="HH_MFP_RND"/>
    <property type="match status" value="1"/>
</dbReference>
<organism evidence="4 5">
    <name type="scientific">Neorhizobium turbinariae</name>
    <dbReference type="NCBI Taxonomy" id="2937795"/>
    <lineage>
        <taxon>Bacteria</taxon>
        <taxon>Pseudomonadati</taxon>
        <taxon>Pseudomonadota</taxon>
        <taxon>Alphaproteobacteria</taxon>
        <taxon>Hyphomicrobiales</taxon>
        <taxon>Rhizobiaceae</taxon>
        <taxon>Rhizobium/Agrobacterium group</taxon>
        <taxon>Neorhizobium</taxon>
    </lineage>
</organism>
<dbReference type="Gene3D" id="1.10.287.470">
    <property type="entry name" value="Helix hairpin bin"/>
    <property type="match status" value="1"/>
</dbReference>
<dbReference type="Pfam" id="PF25917">
    <property type="entry name" value="BSH_RND"/>
    <property type="match status" value="1"/>
</dbReference>
<name>A0ABT0IXM5_9HYPH</name>
<accession>A0ABT0IXM5</accession>
<evidence type="ECO:0000313" key="4">
    <source>
        <dbReference type="EMBL" id="MCK8782605.1"/>
    </source>
</evidence>
<keyword evidence="5" id="KW-1185">Reference proteome</keyword>
<reference evidence="4 5" key="1">
    <citation type="submission" date="2022-04" db="EMBL/GenBank/DDBJ databases">
        <title>Rhizobium coralii sp. nov., isolated from coral Turbinaria peltata.</title>
        <authorList>
            <person name="Sun H."/>
        </authorList>
    </citation>
    <scope>NUCLEOTIDE SEQUENCE [LARGE SCALE GENOMIC DNA]</scope>
    <source>
        <strain evidence="4 5">NTR19</strain>
    </source>
</reference>
<dbReference type="PANTHER" id="PTHR30158">
    <property type="entry name" value="ACRA/E-RELATED COMPONENT OF DRUG EFFLUX TRANSPORTER"/>
    <property type="match status" value="1"/>
</dbReference>
<sequence length="174" mass="19186">MRFRNTPLHRLLLLSVMFSGSLAHGQDASSTPQVSVARPLVRKIVDKDHFIGRFQASEKVSVRSRVGGYLEAIDFKDGQRVTKGDQLFVIDQRPFITTLSESSAKLAVAQSVLTYAQTEFDRVQALVKSGSSTVSALDDRRKELDSARADLQGAEANVERAPGSISHTVKSWRL</sequence>
<dbReference type="InterPro" id="IPR058625">
    <property type="entry name" value="MdtA-like_BSH"/>
</dbReference>
<evidence type="ECO:0000259" key="2">
    <source>
        <dbReference type="Pfam" id="PF25876"/>
    </source>
</evidence>
<comment type="caution">
    <text evidence="4">The sequence shown here is derived from an EMBL/GenBank/DDBJ whole genome shotgun (WGS) entry which is preliminary data.</text>
</comment>
<protein>
    <submittedName>
        <fullName evidence="4">Biotin/lipoyl-binding protein</fullName>
    </submittedName>
</protein>
<feature type="chain" id="PRO_5046662552" evidence="1">
    <location>
        <begin position="26"/>
        <end position="174"/>
    </location>
</feature>
<dbReference type="PANTHER" id="PTHR30158:SF10">
    <property type="entry name" value="CATION EFFLUX PUMP"/>
    <property type="match status" value="1"/>
</dbReference>
<dbReference type="EMBL" id="JALPRY010000033">
    <property type="protein sequence ID" value="MCK8782605.1"/>
    <property type="molecule type" value="Genomic_DNA"/>
</dbReference>
<evidence type="ECO:0000256" key="1">
    <source>
        <dbReference type="SAM" id="SignalP"/>
    </source>
</evidence>
<dbReference type="InterPro" id="IPR058624">
    <property type="entry name" value="MdtA-like_HH"/>
</dbReference>
<proteinExistence type="predicted"/>
<dbReference type="Proteomes" id="UP001202827">
    <property type="component" value="Unassembled WGS sequence"/>
</dbReference>
<evidence type="ECO:0000313" key="5">
    <source>
        <dbReference type="Proteomes" id="UP001202827"/>
    </source>
</evidence>